<dbReference type="AlphaFoldDB" id="A0A1Y2HBJ6"/>
<proteinExistence type="predicted"/>
<reference evidence="1 2" key="1">
    <citation type="submission" date="2016-07" db="EMBL/GenBank/DDBJ databases">
        <title>Pervasive Adenine N6-methylation of Active Genes in Fungi.</title>
        <authorList>
            <consortium name="DOE Joint Genome Institute"/>
            <person name="Mondo S.J."/>
            <person name="Dannebaum R.O."/>
            <person name="Kuo R.C."/>
            <person name="Labutti K."/>
            <person name="Haridas S."/>
            <person name="Kuo A."/>
            <person name="Salamov A."/>
            <person name="Ahrendt S.R."/>
            <person name="Lipzen A."/>
            <person name="Sullivan W."/>
            <person name="Andreopoulos W.B."/>
            <person name="Clum A."/>
            <person name="Lindquist E."/>
            <person name="Daum C."/>
            <person name="Ramamoorthy G.K."/>
            <person name="Gryganskyi A."/>
            <person name="Culley D."/>
            <person name="Magnuson J.K."/>
            <person name="James T.Y."/>
            <person name="O'Malley M.A."/>
            <person name="Stajich J.E."/>
            <person name="Spatafora J.W."/>
            <person name="Visel A."/>
            <person name="Grigoriev I.V."/>
        </authorList>
    </citation>
    <scope>NUCLEOTIDE SEQUENCE [LARGE SCALE GENOMIC DNA]</scope>
    <source>
        <strain evidence="1 2">PL171</strain>
    </source>
</reference>
<evidence type="ECO:0000313" key="1">
    <source>
        <dbReference type="EMBL" id="ORZ31053.1"/>
    </source>
</evidence>
<gene>
    <name evidence="1" type="ORF">BCR44DRAFT_351280</name>
</gene>
<sequence>MGAVCMELSGGAIFHQWSCGCGLGIHDTCSENALSLTCAHVIAVHAIQNSFSLRVSINMSCLLSAVSHLQSQGSHPWLLHPCACPLPPKRLPSHSFSTRHLFPRLRFSMASYLYMRRISSFLS</sequence>
<dbReference type="EMBL" id="MCFL01000067">
    <property type="protein sequence ID" value="ORZ31053.1"/>
    <property type="molecule type" value="Genomic_DNA"/>
</dbReference>
<accession>A0A1Y2HBJ6</accession>
<comment type="caution">
    <text evidence="1">The sequence shown here is derived from an EMBL/GenBank/DDBJ whole genome shotgun (WGS) entry which is preliminary data.</text>
</comment>
<organism evidence="1 2">
    <name type="scientific">Catenaria anguillulae PL171</name>
    <dbReference type="NCBI Taxonomy" id="765915"/>
    <lineage>
        <taxon>Eukaryota</taxon>
        <taxon>Fungi</taxon>
        <taxon>Fungi incertae sedis</taxon>
        <taxon>Blastocladiomycota</taxon>
        <taxon>Blastocladiomycetes</taxon>
        <taxon>Blastocladiales</taxon>
        <taxon>Catenariaceae</taxon>
        <taxon>Catenaria</taxon>
    </lineage>
</organism>
<protein>
    <recommendedName>
        <fullName evidence="3">SWIM-type domain-containing protein</fullName>
    </recommendedName>
</protein>
<keyword evidence="2" id="KW-1185">Reference proteome</keyword>
<name>A0A1Y2HBJ6_9FUNG</name>
<dbReference type="Proteomes" id="UP000193411">
    <property type="component" value="Unassembled WGS sequence"/>
</dbReference>
<evidence type="ECO:0008006" key="3">
    <source>
        <dbReference type="Google" id="ProtNLM"/>
    </source>
</evidence>
<evidence type="ECO:0000313" key="2">
    <source>
        <dbReference type="Proteomes" id="UP000193411"/>
    </source>
</evidence>